<organism evidence="1">
    <name type="scientific">marine sediment metagenome</name>
    <dbReference type="NCBI Taxonomy" id="412755"/>
    <lineage>
        <taxon>unclassified sequences</taxon>
        <taxon>metagenomes</taxon>
        <taxon>ecological metagenomes</taxon>
    </lineage>
</organism>
<protein>
    <submittedName>
        <fullName evidence="1">Uncharacterized protein</fullName>
    </submittedName>
</protein>
<gene>
    <name evidence="1" type="ORF">LCGC14_0228160</name>
</gene>
<accession>A0A0F9USJ4</accession>
<dbReference type="AlphaFoldDB" id="A0A0F9USJ4"/>
<dbReference type="EMBL" id="LAZR01000110">
    <property type="protein sequence ID" value="KKN90447.1"/>
    <property type="molecule type" value="Genomic_DNA"/>
</dbReference>
<reference evidence="1" key="1">
    <citation type="journal article" date="2015" name="Nature">
        <title>Complex archaea that bridge the gap between prokaryotes and eukaryotes.</title>
        <authorList>
            <person name="Spang A."/>
            <person name="Saw J.H."/>
            <person name="Jorgensen S.L."/>
            <person name="Zaremba-Niedzwiedzka K."/>
            <person name="Martijn J."/>
            <person name="Lind A.E."/>
            <person name="van Eijk R."/>
            <person name="Schleper C."/>
            <person name="Guy L."/>
            <person name="Ettema T.J."/>
        </authorList>
    </citation>
    <scope>NUCLEOTIDE SEQUENCE</scope>
</reference>
<proteinExistence type="predicted"/>
<sequence length="206" mass="22970">MTVAHLDTERFIDQLRAYLDAPEGGEVNSDTLEATRQIIADLVGIRFARDNKAESVIAEVYDSNRERLRIIRTPHPHKIRDPHGVDGASLAEAMESIELLVLTTSDAVRGIAAEISHQETAREARARHIAMCEPVRRWGESLLHDQPRLAHILIGFATEARAPTMLTEDESCCLGFGHTLATQLLDPTRIDDLTAYLIEMARAKLE</sequence>
<evidence type="ECO:0000313" key="1">
    <source>
        <dbReference type="EMBL" id="KKN90447.1"/>
    </source>
</evidence>
<name>A0A0F9USJ4_9ZZZZ</name>
<comment type="caution">
    <text evidence="1">The sequence shown here is derived from an EMBL/GenBank/DDBJ whole genome shotgun (WGS) entry which is preliminary data.</text>
</comment>